<sequence>MEVSASCSYALLLFSIFLIFIYSFPSKQNHLFLAFEPPPASTHNTSHLSTEPLPSSSTRNTSHLSAESLPSASSSVPAGNNTIIPIKKRCRLERIEADLAQARAAIHEAIQKRSFKSDKDEIFIPRGSMYRNAYAFQQSHIEMVKRFKIWAYRDGERPLVHSGPLKHIYAIEGQFIDEIENGNSSFIAQHPDEAHAFFAPVSVQHIVEYVYRPITSYDRDRLVRTFKDYIMVVAHKYPYWNASNGADHFMLSCHDWAPGVSVDDPELYKNFVRVLCNANMSEGFQPERDATLPEFNISPLSLTRHWFSKPPQNRSILAFFSGGRHGDIREGLINHWVGKDNEIQVNEYLPKGKDYARLMGDSKYCLCPSGFEVASPRLVESFHSGCVPVIISSNYSLPFNDVLDWTKFSVNIPVEKIPEIKKILQGIPEYEYLKMQKRVTKLRRHFQLNRPPKPFDALHMVLHSIWLRRLNIRLQH</sequence>
<evidence type="ECO:0000313" key="9">
    <source>
        <dbReference type="EMBL" id="GKV02579.1"/>
    </source>
</evidence>
<reference evidence="9 10" key="1">
    <citation type="journal article" date="2021" name="Commun. Biol.">
        <title>The genome of Shorea leprosula (Dipterocarpaceae) highlights the ecological relevance of drought in aseasonal tropical rainforests.</title>
        <authorList>
            <person name="Ng K.K.S."/>
            <person name="Kobayashi M.J."/>
            <person name="Fawcett J.A."/>
            <person name="Hatakeyama M."/>
            <person name="Paape T."/>
            <person name="Ng C.H."/>
            <person name="Ang C.C."/>
            <person name="Tnah L.H."/>
            <person name="Lee C.T."/>
            <person name="Nishiyama T."/>
            <person name="Sese J."/>
            <person name="O'Brien M.J."/>
            <person name="Copetti D."/>
            <person name="Mohd Noor M.I."/>
            <person name="Ong R.C."/>
            <person name="Putra M."/>
            <person name="Sireger I.Z."/>
            <person name="Indrioko S."/>
            <person name="Kosugi Y."/>
            <person name="Izuno A."/>
            <person name="Isagi Y."/>
            <person name="Lee S.L."/>
            <person name="Shimizu K.K."/>
        </authorList>
    </citation>
    <scope>NUCLEOTIDE SEQUENCE [LARGE SCALE GENOMIC DNA]</scope>
    <source>
        <strain evidence="9">214</strain>
    </source>
</reference>
<dbReference type="EMBL" id="BPVZ01000019">
    <property type="protein sequence ID" value="GKV02579.1"/>
    <property type="molecule type" value="Genomic_DNA"/>
</dbReference>
<feature type="compositionally biased region" description="Low complexity" evidence="6">
    <location>
        <begin position="62"/>
        <end position="75"/>
    </location>
</feature>
<name>A0AAV5IRW6_9ROSI</name>
<dbReference type="GO" id="GO:0000139">
    <property type="term" value="C:Golgi membrane"/>
    <property type="evidence" value="ECO:0007669"/>
    <property type="project" value="UniProtKB-SubCell"/>
</dbReference>
<dbReference type="PANTHER" id="PTHR11062">
    <property type="entry name" value="EXOSTOSIN HEPARAN SULFATE GLYCOSYLTRANSFERASE -RELATED"/>
    <property type="match status" value="1"/>
</dbReference>
<keyword evidence="4" id="KW-0735">Signal-anchor</keyword>
<evidence type="ECO:0000259" key="8">
    <source>
        <dbReference type="Pfam" id="PF03016"/>
    </source>
</evidence>
<organism evidence="9 10">
    <name type="scientific">Rubroshorea leprosula</name>
    <dbReference type="NCBI Taxonomy" id="152421"/>
    <lineage>
        <taxon>Eukaryota</taxon>
        <taxon>Viridiplantae</taxon>
        <taxon>Streptophyta</taxon>
        <taxon>Embryophyta</taxon>
        <taxon>Tracheophyta</taxon>
        <taxon>Spermatophyta</taxon>
        <taxon>Magnoliopsida</taxon>
        <taxon>eudicotyledons</taxon>
        <taxon>Gunneridae</taxon>
        <taxon>Pentapetalae</taxon>
        <taxon>rosids</taxon>
        <taxon>malvids</taxon>
        <taxon>Malvales</taxon>
        <taxon>Dipterocarpaceae</taxon>
        <taxon>Rubroshorea</taxon>
    </lineage>
</organism>
<keyword evidence="7" id="KW-0812">Transmembrane</keyword>
<keyword evidence="3" id="KW-0808">Transferase</keyword>
<comment type="similarity">
    <text evidence="2">Belongs to the glycosyltransferase 47 family.</text>
</comment>
<feature type="domain" description="Exostosin GT47" evidence="8">
    <location>
        <begin position="145"/>
        <end position="426"/>
    </location>
</feature>
<dbReference type="PANTHER" id="PTHR11062:SF124">
    <property type="entry name" value="XYLOGALACTURONAN BETA-1,3-XYLOSYLTRANSFERASE"/>
    <property type="match status" value="1"/>
</dbReference>
<proteinExistence type="inferred from homology"/>
<dbReference type="GO" id="GO:0016757">
    <property type="term" value="F:glycosyltransferase activity"/>
    <property type="evidence" value="ECO:0007669"/>
    <property type="project" value="UniProtKB-KW"/>
</dbReference>
<evidence type="ECO:0000256" key="1">
    <source>
        <dbReference type="ARBA" id="ARBA00004323"/>
    </source>
</evidence>
<comment type="caution">
    <text evidence="9">The sequence shown here is derived from an EMBL/GenBank/DDBJ whole genome shotgun (WGS) entry which is preliminary data.</text>
</comment>
<keyword evidence="3" id="KW-0328">Glycosyltransferase</keyword>
<accession>A0AAV5IRW6</accession>
<feature type="region of interest" description="Disordered" evidence="6">
    <location>
        <begin position="43"/>
        <end position="77"/>
    </location>
</feature>
<feature type="transmembrane region" description="Helical" evidence="7">
    <location>
        <begin position="7"/>
        <end position="24"/>
    </location>
</feature>
<dbReference type="Proteomes" id="UP001054252">
    <property type="component" value="Unassembled WGS sequence"/>
</dbReference>
<evidence type="ECO:0000256" key="5">
    <source>
        <dbReference type="ARBA" id="ARBA00023034"/>
    </source>
</evidence>
<dbReference type="AlphaFoldDB" id="A0AAV5IRW6"/>
<evidence type="ECO:0000256" key="7">
    <source>
        <dbReference type="SAM" id="Phobius"/>
    </source>
</evidence>
<comment type="subcellular location">
    <subcellularLocation>
        <location evidence="1">Golgi apparatus membrane</location>
        <topology evidence="1">Single-pass type II membrane protein</topology>
    </subcellularLocation>
</comment>
<feature type="compositionally biased region" description="Polar residues" evidence="6">
    <location>
        <begin position="43"/>
        <end position="61"/>
    </location>
</feature>
<dbReference type="Pfam" id="PF03016">
    <property type="entry name" value="Exostosin_GT47"/>
    <property type="match status" value="1"/>
</dbReference>
<evidence type="ECO:0000256" key="6">
    <source>
        <dbReference type="SAM" id="MobiDB-lite"/>
    </source>
</evidence>
<protein>
    <recommendedName>
        <fullName evidence="8">Exostosin GT47 domain-containing protein</fullName>
    </recommendedName>
</protein>
<dbReference type="InterPro" id="IPR040911">
    <property type="entry name" value="Exostosin_GT47"/>
</dbReference>
<dbReference type="InterPro" id="IPR004263">
    <property type="entry name" value="Exostosin"/>
</dbReference>
<evidence type="ECO:0000256" key="2">
    <source>
        <dbReference type="ARBA" id="ARBA00010271"/>
    </source>
</evidence>
<evidence type="ECO:0000256" key="4">
    <source>
        <dbReference type="ARBA" id="ARBA00022968"/>
    </source>
</evidence>
<evidence type="ECO:0000313" key="10">
    <source>
        <dbReference type="Proteomes" id="UP001054252"/>
    </source>
</evidence>
<evidence type="ECO:0000256" key="3">
    <source>
        <dbReference type="ARBA" id="ARBA00022676"/>
    </source>
</evidence>
<keyword evidence="7" id="KW-0472">Membrane</keyword>
<gene>
    <name evidence="9" type="ORF">SLEP1_g15001</name>
</gene>
<keyword evidence="10" id="KW-1185">Reference proteome</keyword>
<keyword evidence="5" id="KW-0333">Golgi apparatus</keyword>
<keyword evidence="7" id="KW-1133">Transmembrane helix</keyword>